<name>A0A0L8GEY0_OCTBM</name>
<protein>
    <recommendedName>
        <fullName evidence="1">HAT C-terminal dimerisation domain-containing protein</fullName>
    </recommendedName>
</protein>
<dbReference type="PANTHER" id="PTHR45913:SF5">
    <property type="entry name" value="GENERAL TRANSCRIPTION FACTOR II-I REPEAT DOMAIN-CONTAINING PROTEIN 2A-LIKE PROTEIN"/>
    <property type="match status" value="1"/>
</dbReference>
<reference evidence="2" key="1">
    <citation type="submission" date="2015-07" db="EMBL/GenBank/DDBJ databases">
        <title>MeaNS - Measles Nucleotide Surveillance Program.</title>
        <authorList>
            <person name="Tran T."/>
            <person name="Druce J."/>
        </authorList>
    </citation>
    <scope>NUCLEOTIDE SEQUENCE</scope>
    <source>
        <strain evidence="2">UCB-OBI-ISO-001</strain>
        <tissue evidence="2">Gonad</tissue>
    </source>
</reference>
<dbReference type="STRING" id="37653.A0A0L8GEY0"/>
<dbReference type="PANTHER" id="PTHR45913">
    <property type="entry name" value="EPM2A-INTERACTING PROTEIN 1"/>
    <property type="match status" value="1"/>
</dbReference>
<dbReference type="InterPro" id="IPR008906">
    <property type="entry name" value="HATC_C_dom"/>
</dbReference>
<sequence length="283" mass="33215">MLDIVCPEKSFHLKTISPSPRTVTRWVEEMSADVKNQLINACSELKYFSIAVDENIDLSDTAQLAVFVRRVTSTFQIFEEFIRLIPFEKTLVNEMYNHIVAFEKKLQLWEHQLRNKIYAHFPSFQARKSQDSEVFVNIIQDLRNEFASRFADFSLRANQFKLFVTPFDAEMETVSKYFQIELTDMQCDDILRSKFHSKDVSLIDFYAKYIFPSGKYTNLVNRAKKIASLFGSTYQCEQIFSKLKQTKNNLRTRLTDNHLDNIFLLASTSLKPNIEKLSRNKKH</sequence>
<accession>A0A0L8GEY0</accession>
<evidence type="ECO:0000259" key="1">
    <source>
        <dbReference type="Pfam" id="PF05699"/>
    </source>
</evidence>
<proteinExistence type="predicted"/>
<dbReference type="GO" id="GO:0046983">
    <property type="term" value="F:protein dimerization activity"/>
    <property type="evidence" value="ECO:0007669"/>
    <property type="project" value="InterPro"/>
</dbReference>
<gene>
    <name evidence="2" type="ORF">OCBIM_22035265mg</name>
</gene>
<dbReference type="Pfam" id="PF05699">
    <property type="entry name" value="Dimer_Tnp_hAT"/>
    <property type="match status" value="1"/>
</dbReference>
<feature type="domain" description="HAT C-terminal dimerisation" evidence="1">
    <location>
        <begin position="198"/>
        <end position="264"/>
    </location>
</feature>
<dbReference type="OrthoDB" id="6283535at2759"/>
<dbReference type="AlphaFoldDB" id="A0A0L8GEY0"/>
<dbReference type="EMBL" id="KQ422348">
    <property type="protein sequence ID" value="KOF75095.1"/>
    <property type="molecule type" value="Genomic_DNA"/>
</dbReference>
<evidence type="ECO:0000313" key="2">
    <source>
        <dbReference type="EMBL" id="KOF75095.1"/>
    </source>
</evidence>
<organism evidence="2">
    <name type="scientific">Octopus bimaculoides</name>
    <name type="common">California two-spotted octopus</name>
    <dbReference type="NCBI Taxonomy" id="37653"/>
    <lineage>
        <taxon>Eukaryota</taxon>
        <taxon>Metazoa</taxon>
        <taxon>Spiralia</taxon>
        <taxon>Lophotrochozoa</taxon>
        <taxon>Mollusca</taxon>
        <taxon>Cephalopoda</taxon>
        <taxon>Coleoidea</taxon>
        <taxon>Octopodiformes</taxon>
        <taxon>Octopoda</taxon>
        <taxon>Incirrata</taxon>
        <taxon>Octopodidae</taxon>
        <taxon>Octopus</taxon>
    </lineage>
</organism>